<dbReference type="CDD" id="cd00075">
    <property type="entry name" value="HATPase"/>
    <property type="match status" value="1"/>
</dbReference>
<feature type="domain" description="Response regulatory" evidence="8">
    <location>
        <begin position="1062"/>
        <end position="1177"/>
    </location>
</feature>
<evidence type="ECO:0000259" key="7">
    <source>
        <dbReference type="PROSITE" id="PS50109"/>
    </source>
</evidence>
<dbReference type="InterPro" id="IPR004358">
    <property type="entry name" value="Sig_transdc_His_kin-like_C"/>
</dbReference>
<dbReference type="Pfam" id="PF07495">
    <property type="entry name" value="Y_Y_Y"/>
    <property type="match status" value="1"/>
</dbReference>
<dbReference type="EMBL" id="AP027272">
    <property type="protein sequence ID" value="BDX06718.1"/>
    <property type="molecule type" value="Genomic_DNA"/>
</dbReference>
<keyword evidence="10" id="KW-1185">Reference proteome</keyword>
<dbReference type="PROSITE" id="PS50109">
    <property type="entry name" value="HIS_KIN"/>
    <property type="match status" value="1"/>
</dbReference>
<dbReference type="GO" id="GO:0005886">
    <property type="term" value="C:plasma membrane"/>
    <property type="evidence" value="ECO:0007669"/>
    <property type="project" value="UniProtKB-ARBA"/>
</dbReference>
<dbReference type="InterPro" id="IPR011006">
    <property type="entry name" value="CheY-like_superfamily"/>
</dbReference>
<keyword evidence="3 6" id="KW-0597">Phosphoprotein</keyword>
<evidence type="ECO:0000256" key="5">
    <source>
        <dbReference type="ARBA" id="ARBA00022777"/>
    </source>
</evidence>
<dbReference type="AlphaFoldDB" id="A0AA48HVP2"/>
<feature type="domain" description="Histidine kinase" evidence="7">
    <location>
        <begin position="802"/>
        <end position="1014"/>
    </location>
</feature>
<dbReference type="InterPro" id="IPR013783">
    <property type="entry name" value="Ig-like_fold"/>
</dbReference>
<comment type="catalytic activity">
    <reaction evidence="1">
        <text>ATP + protein L-histidine = ADP + protein N-phospho-L-histidine.</text>
        <dbReference type="EC" id="2.7.13.3"/>
    </reaction>
</comment>
<sequence>MGSVHLNTFAMSRNTFPAIESIDENNLYTTSLYEDKGAIWVGSLNGLAMIRPGEKKIYNTTSGHLSGDHITGITSDINGTIWASIYGGGIFYINEREKKHGLIQSADNYKITNCYDISESNSQKKIFFSCDSNLFVLDVTLSKISRIKIPFSNVVKIRDIVELSVDVLCIGTWGHGVFIYDLNSNQLSTIPSLKDSNINDIVKTSLGGVLISTTDGAFIYKNDKELVKISNKIGGKLWDEDVETALEMPNGTIFLSFLTHGLYEFDQIRGGLSRPSHLSPLLELKSTGTVSAMSLINESNSLVIGTGENGVFLFPFYSSFVSFFQGADLFDFNVSYLDMADEKILLGDGIGLSVLNQQSNTFESLSKNIGFVYFVLPVEKGFLVSTNENGFLKINMFGDVVETNYKIKGLESHEGISISEVLKLSDNRYLLGADFGANKGLFYGGFDQGFSEIEKELIIIEILKVADNKALILTAFNGVLLFDWHNEKIIHFPRDNKNSYTDCIEQLNEHQFLICVRRNKAQIFDLRTKSFTDFEPGTTEIRNVRTAELDAYDNLWLASSRGLYVYNMKSEELTKVTEAEGVFSTEFSSDMSLLLDDGTLILPGNKGVIAIDTAKANAYFQEKRRSITKSLITRVHYILADQSEHRPVLPQLADNNLVLPYDNIVLRIQLSHNNLLEAGQLRYETRLLGLSEEWEMLEVDKHSASFTTMQPGEYEFQARVADPRSLAEQPVVSLGVTVLPPWWKTAWAYLTYSLLLLGLIYFISWYRNKRLLEINEQLTLKVAERTETISHLLKQKQAFFANVSHEFRTPLTLISGPLDVIAQKLDSPQEHKLLQIVKRNTSRLMRLVDQILELAKLETNRSLPKQVYDLRDTIQVITASFAALLERNHQTLTISQVPKIKINVIEDSFEMIVTNLLSNAIKYSGENTEISLDIKIVEQQLEIEIKDSGKGISKENQAIMFERFTRFDAEENIEGSGIGLALVKQLVSSNGGSISVESELGFGTAFKIVFPSDVITNSEITQITQLKELGSEIDAVSSLPKLTSSTESNNVTKQVHITDKYKILVVDDNADLREFISDSLSADYEIETAVNGKDGFEKAMHNIPDLILSDIIMPEMDGYDFANAIRNDHATSHIPLVLLTAKGDDLSRMKGWEENVDDYLTKPFNLKELRIRIQRLLSIRDILRKKHTADLSNKLATKNQEAISFQTKRDKEFFKRFEKVIGEHYQKSTSPAQKRPVT</sequence>
<evidence type="ECO:0000313" key="10">
    <source>
        <dbReference type="Proteomes" id="UP001333710"/>
    </source>
</evidence>
<evidence type="ECO:0000256" key="6">
    <source>
        <dbReference type="PROSITE-ProRule" id="PRU00169"/>
    </source>
</evidence>
<proteinExistence type="predicted"/>
<dbReference type="Pfam" id="PF02518">
    <property type="entry name" value="HATPase_c"/>
    <property type="match status" value="1"/>
</dbReference>
<evidence type="ECO:0000313" key="9">
    <source>
        <dbReference type="EMBL" id="BDX06718.1"/>
    </source>
</evidence>
<dbReference type="InterPro" id="IPR011123">
    <property type="entry name" value="Y_Y_Y"/>
</dbReference>
<dbReference type="InterPro" id="IPR036097">
    <property type="entry name" value="HisK_dim/P_sf"/>
</dbReference>
<name>A0AA48HVP2_9ALTE</name>
<dbReference type="PRINTS" id="PR00344">
    <property type="entry name" value="BCTRLSENSOR"/>
</dbReference>
<dbReference type="SUPFAM" id="SSF55874">
    <property type="entry name" value="ATPase domain of HSP90 chaperone/DNA topoisomerase II/histidine kinase"/>
    <property type="match status" value="1"/>
</dbReference>
<dbReference type="CDD" id="cd00082">
    <property type="entry name" value="HisKA"/>
    <property type="match status" value="1"/>
</dbReference>
<dbReference type="Proteomes" id="UP001333710">
    <property type="component" value="Chromosome"/>
</dbReference>
<dbReference type="Gene3D" id="2.130.10.10">
    <property type="entry name" value="YVTN repeat-like/Quinoprotein amine dehydrogenase"/>
    <property type="match status" value="2"/>
</dbReference>
<feature type="modified residue" description="4-aspartylphosphate" evidence="6">
    <location>
        <position position="1110"/>
    </location>
</feature>
<dbReference type="PANTHER" id="PTHR43547">
    <property type="entry name" value="TWO-COMPONENT HISTIDINE KINASE"/>
    <property type="match status" value="1"/>
</dbReference>
<dbReference type="InterPro" id="IPR036890">
    <property type="entry name" value="HATPase_C_sf"/>
</dbReference>
<evidence type="ECO:0000256" key="3">
    <source>
        <dbReference type="ARBA" id="ARBA00022553"/>
    </source>
</evidence>
<dbReference type="Pfam" id="PF00512">
    <property type="entry name" value="HisKA"/>
    <property type="match status" value="1"/>
</dbReference>
<dbReference type="InterPro" id="IPR015943">
    <property type="entry name" value="WD40/YVTN_repeat-like_dom_sf"/>
</dbReference>
<dbReference type="SUPFAM" id="SSF52172">
    <property type="entry name" value="CheY-like"/>
    <property type="match status" value="1"/>
</dbReference>
<dbReference type="SUPFAM" id="SSF63829">
    <property type="entry name" value="Calcium-dependent phosphotriesterase"/>
    <property type="match status" value="1"/>
</dbReference>
<keyword evidence="5" id="KW-0418">Kinase</keyword>
<dbReference type="Gene3D" id="2.60.40.10">
    <property type="entry name" value="Immunoglobulins"/>
    <property type="match status" value="1"/>
</dbReference>
<dbReference type="SUPFAM" id="SSF82171">
    <property type="entry name" value="DPP6 N-terminal domain-like"/>
    <property type="match status" value="1"/>
</dbReference>
<keyword evidence="4" id="KW-0808">Transferase</keyword>
<dbReference type="SUPFAM" id="SSF47384">
    <property type="entry name" value="Homodimeric domain of signal transducing histidine kinase"/>
    <property type="match status" value="1"/>
</dbReference>
<dbReference type="InterPro" id="IPR003594">
    <property type="entry name" value="HATPase_dom"/>
</dbReference>
<dbReference type="FunFam" id="3.30.565.10:FF:000006">
    <property type="entry name" value="Sensor histidine kinase WalK"/>
    <property type="match status" value="1"/>
</dbReference>
<accession>A0AA48HVP2</accession>
<dbReference type="SMART" id="SM00387">
    <property type="entry name" value="HATPase_c"/>
    <property type="match status" value="1"/>
</dbReference>
<evidence type="ECO:0000256" key="2">
    <source>
        <dbReference type="ARBA" id="ARBA00012438"/>
    </source>
</evidence>
<dbReference type="FunFam" id="1.10.287.130:FF:000045">
    <property type="entry name" value="Two-component system sensor histidine kinase/response regulator"/>
    <property type="match status" value="1"/>
</dbReference>
<gene>
    <name evidence="9" type="ORF">MACH26_22390</name>
</gene>
<dbReference type="Gene3D" id="3.30.565.10">
    <property type="entry name" value="Histidine kinase-like ATPase, C-terminal domain"/>
    <property type="match status" value="1"/>
</dbReference>
<dbReference type="SMART" id="SM00388">
    <property type="entry name" value="HisKA"/>
    <property type="match status" value="1"/>
</dbReference>
<evidence type="ECO:0000259" key="8">
    <source>
        <dbReference type="PROSITE" id="PS50110"/>
    </source>
</evidence>
<dbReference type="PANTHER" id="PTHR43547:SF2">
    <property type="entry name" value="HYBRID SIGNAL TRANSDUCTION HISTIDINE KINASE C"/>
    <property type="match status" value="1"/>
</dbReference>
<dbReference type="PROSITE" id="PS50110">
    <property type="entry name" value="RESPONSE_REGULATORY"/>
    <property type="match status" value="1"/>
</dbReference>
<dbReference type="GO" id="GO:0000155">
    <property type="term" value="F:phosphorelay sensor kinase activity"/>
    <property type="evidence" value="ECO:0007669"/>
    <property type="project" value="InterPro"/>
</dbReference>
<dbReference type="Pfam" id="PF00072">
    <property type="entry name" value="Response_reg"/>
    <property type="match status" value="1"/>
</dbReference>
<dbReference type="Gene3D" id="3.40.50.2300">
    <property type="match status" value="1"/>
</dbReference>
<evidence type="ECO:0000256" key="1">
    <source>
        <dbReference type="ARBA" id="ARBA00000085"/>
    </source>
</evidence>
<dbReference type="SMART" id="SM00448">
    <property type="entry name" value="REC"/>
    <property type="match status" value="1"/>
</dbReference>
<dbReference type="InterPro" id="IPR003661">
    <property type="entry name" value="HisK_dim/P_dom"/>
</dbReference>
<dbReference type="InterPro" id="IPR001789">
    <property type="entry name" value="Sig_transdc_resp-reg_receiver"/>
</dbReference>
<reference evidence="9" key="1">
    <citation type="submission" date="2023-01" db="EMBL/GenBank/DDBJ databases">
        <title>Complete genome sequence of Planctobacterium marinum strain Dej080120_11.</title>
        <authorList>
            <person name="Ueki S."/>
            <person name="Maruyama F."/>
        </authorList>
    </citation>
    <scope>NUCLEOTIDE SEQUENCE</scope>
    <source>
        <strain evidence="9">Dej080120_11</strain>
    </source>
</reference>
<dbReference type="Gene3D" id="1.10.287.130">
    <property type="match status" value="1"/>
</dbReference>
<dbReference type="EC" id="2.7.13.3" evidence="2"/>
<protein>
    <recommendedName>
        <fullName evidence="2">histidine kinase</fullName>
        <ecNumber evidence="2">2.7.13.3</ecNumber>
    </recommendedName>
</protein>
<dbReference type="KEGG" id="pmaw:MACH26_22390"/>
<dbReference type="InterPro" id="IPR005467">
    <property type="entry name" value="His_kinase_dom"/>
</dbReference>
<evidence type="ECO:0000256" key="4">
    <source>
        <dbReference type="ARBA" id="ARBA00022679"/>
    </source>
</evidence>
<organism evidence="9 10">
    <name type="scientific">Planctobacterium marinum</name>
    <dbReference type="NCBI Taxonomy" id="1631968"/>
    <lineage>
        <taxon>Bacteria</taxon>
        <taxon>Pseudomonadati</taxon>
        <taxon>Pseudomonadota</taxon>
        <taxon>Gammaproteobacteria</taxon>
        <taxon>Alteromonadales</taxon>
        <taxon>Alteromonadaceae</taxon>
        <taxon>Planctobacterium</taxon>
    </lineage>
</organism>